<dbReference type="AlphaFoldDB" id="A0A9X1VJC4"/>
<feature type="region of interest" description="Disordered" evidence="1">
    <location>
        <begin position="136"/>
        <end position="164"/>
    </location>
</feature>
<comment type="caution">
    <text evidence="2">The sequence shown here is derived from an EMBL/GenBank/DDBJ whole genome shotgun (WGS) entry which is preliminary data.</text>
</comment>
<keyword evidence="3" id="KW-1185">Reference proteome</keyword>
<dbReference type="EMBL" id="JALBGC010000006">
    <property type="protein sequence ID" value="MCI1189867.1"/>
    <property type="molecule type" value="Genomic_DNA"/>
</dbReference>
<gene>
    <name evidence="2" type="ORF">MON38_20790</name>
</gene>
<dbReference type="RefSeq" id="WP_241938076.1">
    <property type="nucleotide sequence ID" value="NZ_JALBGC010000006.1"/>
</dbReference>
<accession>A0A9X1VJC4</accession>
<name>A0A9X1VJC4_9BACT</name>
<evidence type="ECO:0000313" key="3">
    <source>
        <dbReference type="Proteomes" id="UP001139193"/>
    </source>
</evidence>
<evidence type="ECO:0000256" key="1">
    <source>
        <dbReference type="SAM" id="MobiDB-lite"/>
    </source>
</evidence>
<feature type="region of interest" description="Disordered" evidence="1">
    <location>
        <begin position="1"/>
        <end position="84"/>
    </location>
</feature>
<feature type="compositionally biased region" description="Low complexity" evidence="1">
    <location>
        <begin position="45"/>
        <end position="61"/>
    </location>
</feature>
<proteinExistence type="predicted"/>
<protein>
    <submittedName>
        <fullName evidence="2">Uncharacterized protein</fullName>
    </submittedName>
</protein>
<evidence type="ECO:0000313" key="2">
    <source>
        <dbReference type="EMBL" id="MCI1189867.1"/>
    </source>
</evidence>
<feature type="compositionally biased region" description="Basic and acidic residues" evidence="1">
    <location>
        <begin position="142"/>
        <end position="155"/>
    </location>
</feature>
<dbReference type="Proteomes" id="UP001139193">
    <property type="component" value="Unassembled WGS sequence"/>
</dbReference>
<feature type="compositionally biased region" description="Low complexity" evidence="1">
    <location>
        <begin position="69"/>
        <end position="78"/>
    </location>
</feature>
<reference evidence="2" key="1">
    <citation type="submission" date="2022-03" db="EMBL/GenBank/DDBJ databases">
        <title>Bacterial whole genome sequence for Hymenobacter sp. DH14.</title>
        <authorList>
            <person name="Le V."/>
        </authorList>
    </citation>
    <scope>NUCLEOTIDE SEQUENCE</scope>
    <source>
        <strain evidence="2">DH14</strain>
    </source>
</reference>
<organism evidence="2 3">
    <name type="scientific">Hymenobacter cyanobacteriorum</name>
    <dbReference type="NCBI Taxonomy" id="2926463"/>
    <lineage>
        <taxon>Bacteria</taxon>
        <taxon>Pseudomonadati</taxon>
        <taxon>Bacteroidota</taxon>
        <taxon>Cytophagia</taxon>
        <taxon>Cytophagales</taxon>
        <taxon>Hymenobacteraceae</taxon>
        <taxon>Hymenobacter</taxon>
    </lineage>
</organism>
<sequence>MAKTFKNLSAAGEATTAKPTSERDFFDLTDDIAPVQKPAAKPVVSKTTSNTDNTSNTGNKSNNKRASKAEVPVTVAAPEADDASDGVRQTFVLSRGHLEQLRDFVHARRSRGEYTYSQKQALQDALDLLFATDVPAAPRPAKAREQEQQRRERIQRGRRVGTSE</sequence>